<dbReference type="InterPro" id="IPR043128">
    <property type="entry name" value="Rev_trsase/Diguanyl_cyclase"/>
</dbReference>
<proteinExistence type="predicted"/>
<evidence type="ECO:0000313" key="1">
    <source>
        <dbReference type="EMBL" id="KAA3486998.1"/>
    </source>
</evidence>
<dbReference type="InterPro" id="IPR043502">
    <property type="entry name" value="DNA/RNA_pol_sf"/>
</dbReference>
<comment type="caution">
    <text evidence="1">The sequence shown here is derived from an EMBL/GenBank/DDBJ whole genome shotgun (WGS) entry which is preliminary data.</text>
</comment>
<name>A0A5B6WZQ6_9ROSI</name>
<dbReference type="PANTHER" id="PTHR37984:SF5">
    <property type="entry name" value="PROTEIN NYNRIN-LIKE"/>
    <property type="match status" value="1"/>
</dbReference>
<organism evidence="1 2">
    <name type="scientific">Gossypium australe</name>
    <dbReference type="NCBI Taxonomy" id="47621"/>
    <lineage>
        <taxon>Eukaryota</taxon>
        <taxon>Viridiplantae</taxon>
        <taxon>Streptophyta</taxon>
        <taxon>Embryophyta</taxon>
        <taxon>Tracheophyta</taxon>
        <taxon>Spermatophyta</taxon>
        <taxon>Magnoliopsida</taxon>
        <taxon>eudicotyledons</taxon>
        <taxon>Gunneridae</taxon>
        <taxon>Pentapetalae</taxon>
        <taxon>rosids</taxon>
        <taxon>malvids</taxon>
        <taxon>Malvales</taxon>
        <taxon>Malvaceae</taxon>
        <taxon>Malvoideae</taxon>
        <taxon>Gossypium</taxon>
    </lineage>
</organism>
<dbReference type="EMBL" id="SMMG02000001">
    <property type="protein sequence ID" value="KAA3486998.1"/>
    <property type="molecule type" value="Genomic_DNA"/>
</dbReference>
<evidence type="ECO:0000313" key="2">
    <source>
        <dbReference type="Proteomes" id="UP000325315"/>
    </source>
</evidence>
<dbReference type="AlphaFoldDB" id="A0A5B6WZQ6"/>
<gene>
    <name evidence="1" type="ORF">EPI10_030855</name>
</gene>
<dbReference type="Gene3D" id="3.30.70.270">
    <property type="match status" value="3"/>
</dbReference>
<sequence length="138" mass="16006">MCVDYRDLNKASPKDNFLLPHINTLVDNTTEIEVYVDDMIAKSRTEKEHLKLNPTKCTFGARSRKLLGFVVSKKGTEIDLEKIKAIQELPPPRTQKEVRGFLGRLNYISKFISQLTEKCNLIFRLRKKHNPGVWDEEC</sequence>
<protein>
    <submittedName>
        <fullName evidence="1">Integrase, catalytic core</fullName>
    </submittedName>
</protein>
<dbReference type="InterPro" id="IPR050951">
    <property type="entry name" value="Retrovirus_Pol_polyprotein"/>
</dbReference>
<dbReference type="PANTHER" id="PTHR37984">
    <property type="entry name" value="PROTEIN CBG26694"/>
    <property type="match status" value="1"/>
</dbReference>
<keyword evidence="2" id="KW-1185">Reference proteome</keyword>
<dbReference type="SUPFAM" id="SSF56672">
    <property type="entry name" value="DNA/RNA polymerases"/>
    <property type="match status" value="1"/>
</dbReference>
<dbReference type="Proteomes" id="UP000325315">
    <property type="component" value="Unassembled WGS sequence"/>
</dbReference>
<dbReference type="OrthoDB" id="1724165at2759"/>
<reference evidence="2" key="1">
    <citation type="journal article" date="2019" name="Plant Biotechnol. J.">
        <title>Genome sequencing of the Australian wild diploid species Gossypium australe highlights disease resistance and delayed gland morphogenesis.</title>
        <authorList>
            <person name="Cai Y."/>
            <person name="Cai X."/>
            <person name="Wang Q."/>
            <person name="Wang P."/>
            <person name="Zhang Y."/>
            <person name="Cai C."/>
            <person name="Xu Y."/>
            <person name="Wang K."/>
            <person name="Zhou Z."/>
            <person name="Wang C."/>
            <person name="Geng S."/>
            <person name="Li B."/>
            <person name="Dong Q."/>
            <person name="Hou Y."/>
            <person name="Wang H."/>
            <person name="Ai P."/>
            <person name="Liu Z."/>
            <person name="Yi F."/>
            <person name="Sun M."/>
            <person name="An G."/>
            <person name="Cheng J."/>
            <person name="Zhang Y."/>
            <person name="Shi Q."/>
            <person name="Xie Y."/>
            <person name="Shi X."/>
            <person name="Chang Y."/>
            <person name="Huang F."/>
            <person name="Chen Y."/>
            <person name="Hong S."/>
            <person name="Mi L."/>
            <person name="Sun Q."/>
            <person name="Zhang L."/>
            <person name="Zhou B."/>
            <person name="Peng R."/>
            <person name="Zhang X."/>
            <person name="Liu F."/>
        </authorList>
    </citation>
    <scope>NUCLEOTIDE SEQUENCE [LARGE SCALE GENOMIC DNA]</scope>
    <source>
        <strain evidence="2">cv. PA1801</strain>
    </source>
</reference>
<accession>A0A5B6WZQ6</accession>